<organism evidence="8 9">
    <name type="scientific">Algoriphagus zhangzhouensis</name>
    <dbReference type="NCBI Taxonomy" id="1073327"/>
    <lineage>
        <taxon>Bacteria</taxon>
        <taxon>Pseudomonadati</taxon>
        <taxon>Bacteroidota</taxon>
        <taxon>Cytophagia</taxon>
        <taxon>Cytophagales</taxon>
        <taxon>Cyclobacteriaceae</taxon>
        <taxon>Algoriphagus</taxon>
    </lineage>
</organism>
<evidence type="ECO:0000256" key="6">
    <source>
        <dbReference type="ARBA" id="ARBA00023133"/>
    </source>
</evidence>
<name>A0A1M7ZHU2_9BACT</name>
<keyword evidence="6" id="KW-0350">Heme biosynthesis</keyword>
<comment type="similarity">
    <text evidence="2">Belongs to the aerobic coproporphyrinogen-III oxidase family.</text>
</comment>
<reference evidence="9" key="1">
    <citation type="submission" date="2016-12" db="EMBL/GenBank/DDBJ databases">
        <authorList>
            <person name="Varghese N."/>
            <person name="Submissions S."/>
        </authorList>
    </citation>
    <scope>NUCLEOTIDE SEQUENCE [LARGE SCALE GENOMIC DNA]</scope>
    <source>
        <strain evidence="9">DSM 25035</strain>
    </source>
</reference>
<dbReference type="InterPro" id="IPR036406">
    <property type="entry name" value="Coprogen_oxidase_aer_sf"/>
</dbReference>
<sequence>MDSKAKRFSILGLDILSKKMSRRSKEEIAEIYKGIQDHITCELEKHDGQGKFREDAWQRTGGGGGRTRIFEDGKIIEKGGVAFSAVHGPTPDKILKKLGLEKAEFFATGVSIVLHPKSPMVPIIHMNIRYFEMDNGTHWFGGGIDLTPHYIVPEDARYFHQEVKKVCDQFDLEYYPKFKNWADDYFFVKHRDETRGIGGIFYDRLSAESDEHFEKILQFSLAIGRLFPDVYGHFMNKNSEIPFGENEKAWQNLRRGRYVEFNLVWDAGTKFGLDTNGRTESILMSMPPVAEWTYMHEPQEGSQEEFTLQNLKKGIDWLNFHQ</sequence>
<dbReference type="EC" id="1.3.3.3" evidence="4"/>
<dbReference type="Proteomes" id="UP000184609">
    <property type="component" value="Unassembled WGS sequence"/>
</dbReference>
<evidence type="ECO:0000256" key="4">
    <source>
        <dbReference type="ARBA" id="ARBA00012869"/>
    </source>
</evidence>
<protein>
    <recommendedName>
        <fullName evidence="4">coproporphyrinogen oxidase</fullName>
        <ecNumber evidence="4">1.3.3.3</ecNumber>
    </recommendedName>
</protein>
<gene>
    <name evidence="8" type="ORF">SAMN04488108_3421</name>
</gene>
<comment type="subunit">
    <text evidence="3">Homodimer.</text>
</comment>
<keyword evidence="7" id="KW-0627">Porphyrin biosynthesis</keyword>
<evidence type="ECO:0000256" key="3">
    <source>
        <dbReference type="ARBA" id="ARBA00011738"/>
    </source>
</evidence>
<accession>A0A1M7ZHU2</accession>
<evidence type="ECO:0000256" key="2">
    <source>
        <dbReference type="ARBA" id="ARBA00010644"/>
    </source>
</evidence>
<keyword evidence="5" id="KW-0560">Oxidoreductase</keyword>
<dbReference type="PANTHER" id="PTHR10755:SF0">
    <property type="entry name" value="OXYGEN-DEPENDENT COPROPORPHYRINOGEN-III OXIDASE, MITOCHONDRIAL"/>
    <property type="match status" value="1"/>
</dbReference>
<dbReference type="InterPro" id="IPR018375">
    <property type="entry name" value="Coprogen_oxidase_CS"/>
</dbReference>
<dbReference type="PANTHER" id="PTHR10755">
    <property type="entry name" value="COPROPORPHYRINOGEN III OXIDASE, MITOCHONDRIAL"/>
    <property type="match status" value="1"/>
</dbReference>
<evidence type="ECO:0000256" key="5">
    <source>
        <dbReference type="ARBA" id="ARBA00023002"/>
    </source>
</evidence>
<dbReference type="PRINTS" id="PR00073">
    <property type="entry name" value="COPRGNOXDASE"/>
</dbReference>
<evidence type="ECO:0000256" key="1">
    <source>
        <dbReference type="ARBA" id="ARBA00005168"/>
    </source>
</evidence>
<dbReference type="NCBIfam" id="NF003727">
    <property type="entry name" value="PRK05330.1"/>
    <property type="match status" value="1"/>
</dbReference>
<dbReference type="AlphaFoldDB" id="A0A1M7ZHU2"/>
<evidence type="ECO:0000256" key="7">
    <source>
        <dbReference type="ARBA" id="ARBA00023244"/>
    </source>
</evidence>
<dbReference type="EMBL" id="FRXN01000005">
    <property type="protein sequence ID" value="SHO64392.1"/>
    <property type="molecule type" value="Genomic_DNA"/>
</dbReference>
<proteinExistence type="inferred from homology"/>
<comment type="pathway">
    <text evidence="1">Porphyrin-containing compound metabolism; protoporphyrin-IX biosynthesis; protoporphyrinogen-IX from coproporphyrinogen-III (O2 route): step 1/1.</text>
</comment>
<dbReference type="InterPro" id="IPR001260">
    <property type="entry name" value="Coprogen_oxidase_aer"/>
</dbReference>
<dbReference type="GO" id="GO:0005737">
    <property type="term" value="C:cytoplasm"/>
    <property type="evidence" value="ECO:0007669"/>
    <property type="project" value="TreeGrafter"/>
</dbReference>
<keyword evidence="9" id="KW-1185">Reference proteome</keyword>
<dbReference type="Pfam" id="PF01218">
    <property type="entry name" value="Coprogen_oxidas"/>
    <property type="match status" value="1"/>
</dbReference>
<dbReference type="GO" id="GO:0004109">
    <property type="term" value="F:coproporphyrinogen oxidase activity"/>
    <property type="evidence" value="ECO:0007669"/>
    <property type="project" value="UniProtKB-EC"/>
</dbReference>
<evidence type="ECO:0000313" key="9">
    <source>
        <dbReference type="Proteomes" id="UP000184609"/>
    </source>
</evidence>
<dbReference type="GO" id="GO:0006782">
    <property type="term" value="P:protoporphyrinogen IX biosynthetic process"/>
    <property type="evidence" value="ECO:0007669"/>
    <property type="project" value="TreeGrafter"/>
</dbReference>
<dbReference type="STRING" id="1073327.SAMN04488108_3421"/>
<evidence type="ECO:0000313" key="8">
    <source>
        <dbReference type="EMBL" id="SHO64392.1"/>
    </source>
</evidence>
<dbReference type="PROSITE" id="PS01021">
    <property type="entry name" value="COPROGEN_OXIDASE"/>
    <property type="match status" value="1"/>
</dbReference>
<dbReference type="Gene3D" id="3.40.1500.10">
    <property type="entry name" value="Coproporphyrinogen III oxidase, aerobic"/>
    <property type="match status" value="1"/>
</dbReference>
<dbReference type="PIRSF" id="PIRSF000166">
    <property type="entry name" value="Coproporphyri_ox"/>
    <property type="match status" value="1"/>
</dbReference>
<dbReference type="SUPFAM" id="SSF102886">
    <property type="entry name" value="Coproporphyrinogen III oxidase"/>
    <property type="match status" value="1"/>
</dbReference>